<sequence length="208" mass="22960">MRRSPVAWPWTGARRLAGYSDSILASEEISRSMAVDWGAKGEQSDATPTDKQLAVVMVRVVDLLATCALQQEKILNLTQANAAKDDVIATLNKSVFDLEQGPIVANVGLSNIPDRVNALEVKVDTSEVADTNLDKRLTAIAFHQPPNESSSHLPKLDGITIFKDLSENDPIPWWTQFTLWLDMLEVTPTPQPGCLYSRAVHVKHSWTT</sequence>
<protein>
    <submittedName>
        <fullName evidence="1">Uncharacterized protein</fullName>
    </submittedName>
</protein>
<organism evidence="1 2">
    <name type="scientific">Chara braunii</name>
    <name type="common">Braun's stonewort</name>
    <dbReference type="NCBI Taxonomy" id="69332"/>
    <lineage>
        <taxon>Eukaryota</taxon>
        <taxon>Viridiplantae</taxon>
        <taxon>Streptophyta</taxon>
        <taxon>Charophyceae</taxon>
        <taxon>Charales</taxon>
        <taxon>Characeae</taxon>
        <taxon>Chara</taxon>
    </lineage>
</organism>
<dbReference type="EMBL" id="BFEA01000032">
    <property type="protein sequence ID" value="GBG62827.1"/>
    <property type="molecule type" value="Genomic_DNA"/>
</dbReference>
<comment type="caution">
    <text evidence="1">The sequence shown here is derived from an EMBL/GenBank/DDBJ whole genome shotgun (WGS) entry which is preliminary data.</text>
</comment>
<accession>A0A388JYI6</accession>
<keyword evidence="2" id="KW-1185">Reference proteome</keyword>
<dbReference type="Gramene" id="GBG62827">
    <property type="protein sequence ID" value="GBG62827"/>
    <property type="gene ID" value="CBR_g32410"/>
</dbReference>
<evidence type="ECO:0000313" key="1">
    <source>
        <dbReference type="EMBL" id="GBG62827.1"/>
    </source>
</evidence>
<proteinExistence type="predicted"/>
<name>A0A388JYI6_CHABU</name>
<evidence type="ECO:0000313" key="2">
    <source>
        <dbReference type="Proteomes" id="UP000265515"/>
    </source>
</evidence>
<gene>
    <name evidence="1" type="ORF">CBR_g32410</name>
</gene>
<dbReference type="AlphaFoldDB" id="A0A388JYI6"/>
<reference evidence="1 2" key="1">
    <citation type="journal article" date="2018" name="Cell">
        <title>The Chara Genome: Secondary Complexity and Implications for Plant Terrestrialization.</title>
        <authorList>
            <person name="Nishiyama T."/>
            <person name="Sakayama H."/>
            <person name="Vries J.D."/>
            <person name="Buschmann H."/>
            <person name="Saint-Marcoux D."/>
            <person name="Ullrich K.K."/>
            <person name="Haas F.B."/>
            <person name="Vanderstraeten L."/>
            <person name="Becker D."/>
            <person name="Lang D."/>
            <person name="Vosolsobe S."/>
            <person name="Rombauts S."/>
            <person name="Wilhelmsson P.K.I."/>
            <person name="Janitza P."/>
            <person name="Kern R."/>
            <person name="Heyl A."/>
            <person name="Rumpler F."/>
            <person name="Villalobos L.I.A.C."/>
            <person name="Clay J.M."/>
            <person name="Skokan R."/>
            <person name="Toyoda A."/>
            <person name="Suzuki Y."/>
            <person name="Kagoshima H."/>
            <person name="Schijlen E."/>
            <person name="Tajeshwar N."/>
            <person name="Catarino B."/>
            <person name="Hetherington A.J."/>
            <person name="Saltykova A."/>
            <person name="Bonnot C."/>
            <person name="Breuninger H."/>
            <person name="Symeonidi A."/>
            <person name="Radhakrishnan G.V."/>
            <person name="Van Nieuwerburgh F."/>
            <person name="Deforce D."/>
            <person name="Chang C."/>
            <person name="Karol K.G."/>
            <person name="Hedrich R."/>
            <person name="Ulvskov P."/>
            <person name="Glockner G."/>
            <person name="Delwiche C.F."/>
            <person name="Petrasek J."/>
            <person name="Van de Peer Y."/>
            <person name="Friml J."/>
            <person name="Beilby M."/>
            <person name="Dolan L."/>
            <person name="Kohara Y."/>
            <person name="Sugano S."/>
            <person name="Fujiyama A."/>
            <person name="Delaux P.-M."/>
            <person name="Quint M."/>
            <person name="TheiBen G."/>
            <person name="Hagemann M."/>
            <person name="Harholt J."/>
            <person name="Dunand C."/>
            <person name="Zachgo S."/>
            <person name="Langdale J."/>
            <person name="Maumus F."/>
            <person name="Straeten D.V.D."/>
            <person name="Gould S.B."/>
            <person name="Rensing S.A."/>
        </authorList>
    </citation>
    <scope>NUCLEOTIDE SEQUENCE [LARGE SCALE GENOMIC DNA]</scope>
    <source>
        <strain evidence="1 2">S276</strain>
    </source>
</reference>
<dbReference type="Proteomes" id="UP000265515">
    <property type="component" value="Unassembled WGS sequence"/>
</dbReference>